<dbReference type="InterPro" id="IPR036697">
    <property type="entry name" value="Hemocyanin_N_sf"/>
</dbReference>
<dbReference type="FunFam" id="2.60.40.1520:FF:000001">
    <property type="entry name" value="Hemocyanin subunit 2"/>
    <property type="match status" value="1"/>
</dbReference>
<dbReference type="Gene3D" id="1.20.1370.10">
    <property type="entry name" value="Hemocyanin, N-terminal domain"/>
    <property type="match status" value="1"/>
</dbReference>
<protein>
    <recommendedName>
        <fullName evidence="7">Tyrosinase copper-binding domain-containing protein</fullName>
    </recommendedName>
</protein>
<dbReference type="InterPro" id="IPR002227">
    <property type="entry name" value="Tyrosinase_Cu-bd"/>
</dbReference>
<evidence type="ECO:0000256" key="3">
    <source>
        <dbReference type="ARBA" id="ARBA00022723"/>
    </source>
</evidence>
<dbReference type="EMBL" id="JARAKH010000029">
    <property type="protein sequence ID" value="KAK8388236.1"/>
    <property type="molecule type" value="Genomic_DNA"/>
</dbReference>
<keyword evidence="9" id="KW-1185">Reference proteome</keyword>
<dbReference type="PANTHER" id="PTHR11511">
    <property type="entry name" value="LARVAL STORAGE PROTEIN/PHENOLOXIDASE"/>
    <property type="match status" value="1"/>
</dbReference>
<name>A0AAW0TNJ4_SCYPA</name>
<comment type="caution">
    <text evidence="8">The sequence shown here is derived from an EMBL/GenBank/DDBJ whole genome shotgun (WGS) entry which is preliminary data.</text>
</comment>
<dbReference type="InterPro" id="IPR014756">
    <property type="entry name" value="Ig_E-set"/>
</dbReference>
<keyword evidence="3" id="KW-0479">Metal-binding</keyword>
<dbReference type="SUPFAM" id="SSF48050">
    <property type="entry name" value="Hemocyanin, N-terminal domain"/>
    <property type="match status" value="1"/>
</dbReference>
<evidence type="ECO:0000256" key="4">
    <source>
        <dbReference type="ARBA" id="ARBA00023008"/>
    </source>
</evidence>
<dbReference type="InterPro" id="IPR008922">
    <property type="entry name" value="Di-copper_centre_dom_sf"/>
</dbReference>
<keyword evidence="4" id="KW-0186">Copper</keyword>
<keyword evidence="2" id="KW-0964">Secreted</keyword>
<accession>A0AAW0TNJ4</accession>
<evidence type="ECO:0000313" key="9">
    <source>
        <dbReference type="Proteomes" id="UP001487740"/>
    </source>
</evidence>
<sequence length="730" mass="83678">MTCVRQSFPALTLVDVREEPHLSHTTKHLLVTMDSEQKQVLDMLERPFRLPTQGKRQPRNGKAADVDVNLFSTLEKRISESHPIVFEVGTRVGGSEPPPQRLTLARSIPRGTVFSIFVKSHRLAAKELCDYFMEASSVQELRQRVEEVRGLVNEKLFIFALSFVIIRKPEMRHLRLPSIVEIFPCMFVPVTTVSEMEQEARKSTPDQEIVVTEYGPEFSSTHLKPEHRVAYWREDYGINSHHWHWHLVYPVDLGVMRDRKGELFFYMHQQMLARYDMDRLSVGLNRVQKLSNWRIPIPDGYFPKLTINNAGQTWGSRQDNSLVQDYRREDFGLLPFDVSELEQWHSRIMDAIHQGYLVDHDGNQTRLTDNVKPPEKRGIDLLGDTVEADSSISLNSLFYGDLHNMGHVVISAIHDPDYAHRENLGVMSDTATAMRDPVFYRWHKYIDDIFQEYKVIQPPYTTEELSLSSVEVVSVAVESQGQKNQLITGWSTRDFEASRGLDFNADKPVMVRLTHLNHHPFVYSIKLQAANSGSLPKEVTVRIFMAPKLNERGVEMSFMEQRLLWAEMDRFTHDLKPGLNHILRSSTSSSITNSNEFTFRDLEERPNPDNPGAPENTLFNFCGCGWPQHMLLPRGKQEGMPFELFVMVTDWNQDKVAQPDGACSCSAAASFCGILDALYPDARPMGFPFDRRPMPMLLNRPVGRASDLTRLSNIAMQDITITFTNAQITQ</sequence>
<dbReference type="PROSITE" id="PS00498">
    <property type="entry name" value="TYROSINASE_2"/>
    <property type="match status" value="1"/>
</dbReference>
<dbReference type="InterPro" id="IPR013788">
    <property type="entry name" value="Hemocyanin/hexamerin"/>
</dbReference>
<organism evidence="8 9">
    <name type="scientific">Scylla paramamosain</name>
    <name type="common">Mud crab</name>
    <dbReference type="NCBI Taxonomy" id="85552"/>
    <lineage>
        <taxon>Eukaryota</taxon>
        <taxon>Metazoa</taxon>
        <taxon>Ecdysozoa</taxon>
        <taxon>Arthropoda</taxon>
        <taxon>Crustacea</taxon>
        <taxon>Multicrustacea</taxon>
        <taxon>Malacostraca</taxon>
        <taxon>Eumalacostraca</taxon>
        <taxon>Eucarida</taxon>
        <taxon>Decapoda</taxon>
        <taxon>Pleocyemata</taxon>
        <taxon>Brachyura</taxon>
        <taxon>Eubrachyura</taxon>
        <taxon>Portunoidea</taxon>
        <taxon>Portunidae</taxon>
        <taxon>Portuninae</taxon>
        <taxon>Scylla</taxon>
    </lineage>
</organism>
<evidence type="ECO:0000313" key="8">
    <source>
        <dbReference type="EMBL" id="KAK8388236.1"/>
    </source>
</evidence>
<dbReference type="Pfam" id="PF03723">
    <property type="entry name" value="Hemocyanin_C"/>
    <property type="match status" value="1"/>
</dbReference>
<dbReference type="Proteomes" id="UP001487740">
    <property type="component" value="Unassembled WGS sequence"/>
</dbReference>
<dbReference type="Gene3D" id="2.60.40.1520">
    <property type="entry name" value="Hemocyanin, C-terminal domain"/>
    <property type="match status" value="1"/>
</dbReference>
<comment type="subcellular location">
    <subcellularLocation>
        <location evidence="1">Secreted</location>
    </subcellularLocation>
</comment>
<evidence type="ECO:0000256" key="1">
    <source>
        <dbReference type="ARBA" id="ARBA00004613"/>
    </source>
</evidence>
<feature type="compositionally biased region" description="Basic and acidic residues" evidence="6">
    <location>
        <begin position="598"/>
        <end position="607"/>
    </location>
</feature>
<dbReference type="Pfam" id="PF03722">
    <property type="entry name" value="Hemocyanin_N"/>
    <property type="match status" value="1"/>
</dbReference>
<dbReference type="InterPro" id="IPR000896">
    <property type="entry name" value="Hemocyanin/hexamerin_mid_dom"/>
</dbReference>
<dbReference type="SUPFAM" id="SSF81296">
    <property type="entry name" value="E set domains"/>
    <property type="match status" value="1"/>
</dbReference>
<keyword evidence="5" id="KW-1015">Disulfide bond</keyword>
<evidence type="ECO:0000256" key="2">
    <source>
        <dbReference type="ARBA" id="ARBA00022525"/>
    </source>
</evidence>
<evidence type="ECO:0000259" key="7">
    <source>
        <dbReference type="PROSITE" id="PS00498"/>
    </source>
</evidence>
<dbReference type="GO" id="GO:0016491">
    <property type="term" value="F:oxidoreductase activity"/>
    <property type="evidence" value="ECO:0007669"/>
    <property type="project" value="InterPro"/>
</dbReference>
<dbReference type="PRINTS" id="PR00187">
    <property type="entry name" value="HAEMOCYANIN"/>
</dbReference>
<reference evidence="8 9" key="1">
    <citation type="submission" date="2023-03" db="EMBL/GenBank/DDBJ databases">
        <title>High-quality genome of Scylla paramamosain provides insights in environmental adaptation.</title>
        <authorList>
            <person name="Zhang L."/>
        </authorList>
    </citation>
    <scope>NUCLEOTIDE SEQUENCE [LARGE SCALE GENOMIC DNA]</scope>
    <source>
        <strain evidence="8">LZ_2023a</strain>
        <tissue evidence="8">Muscle</tissue>
    </source>
</reference>
<proteinExistence type="predicted"/>
<dbReference type="Pfam" id="PF00372">
    <property type="entry name" value="Hemocyanin_M"/>
    <property type="match status" value="1"/>
</dbReference>
<feature type="domain" description="Tyrosinase copper-binding" evidence="7">
    <location>
        <begin position="436"/>
        <end position="447"/>
    </location>
</feature>
<dbReference type="SUPFAM" id="SSF48056">
    <property type="entry name" value="Di-copper centre-containing domain"/>
    <property type="match status" value="1"/>
</dbReference>
<gene>
    <name evidence="8" type="ORF">O3P69_020255</name>
</gene>
<dbReference type="AlphaFoldDB" id="A0AAW0TNJ4"/>
<evidence type="ECO:0000256" key="6">
    <source>
        <dbReference type="SAM" id="MobiDB-lite"/>
    </source>
</evidence>
<dbReference type="InterPro" id="IPR005204">
    <property type="entry name" value="Hemocyanin_N"/>
</dbReference>
<feature type="region of interest" description="Disordered" evidence="6">
    <location>
        <begin position="594"/>
        <end position="613"/>
    </location>
</feature>
<dbReference type="InterPro" id="IPR037020">
    <property type="entry name" value="Hemocyanin_C_sf"/>
</dbReference>
<dbReference type="GO" id="GO:0046872">
    <property type="term" value="F:metal ion binding"/>
    <property type="evidence" value="ECO:0007669"/>
    <property type="project" value="UniProtKB-KW"/>
</dbReference>
<evidence type="ECO:0000256" key="5">
    <source>
        <dbReference type="ARBA" id="ARBA00023157"/>
    </source>
</evidence>
<dbReference type="PROSITE" id="PS00210">
    <property type="entry name" value="HEMOCYANIN_2"/>
    <property type="match status" value="1"/>
</dbReference>
<dbReference type="InterPro" id="IPR005203">
    <property type="entry name" value="Hemocyanin_C"/>
</dbReference>
<dbReference type="Gene3D" id="1.10.1280.10">
    <property type="entry name" value="Di-copper center containing domain from catechol oxidase"/>
    <property type="match status" value="1"/>
</dbReference>
<dbReference type="GO" id="GO:0005576">
    <property type="term" value="C:extracellular region"/>
    <property type="evidence" value="ECO:0007669"/>
    <property type="project" value="UniProtKB-SubCell"/>
</dbReference>
<dbReference type="PANTHER" id="PTHR11511:SF4">
    <property type="entry name" value="PHENOLOXIDASE 2-RELATED"/>
    <property type="match status" value="1"/>
</dbReference>